<reference evidence="3" key="1">
    <citation type="submission" date="2019-02" db="EMBL/GenBank/DDBJ databases">
        <authorList>
            <person name="Gruber-Vodicka R. H."/>
            <person name="Seah K. B. B."/>
        </authorList>
    </citation>
    <scope>NUCLEOTIDE SEQUENCE</scope>
    <source>
        <strain evidence="3">BECK_BZ163</strain>
        <strain evidence="4">BECK_BZ164</strain>
        <strain evidence="2">BECK_BZ165</strain>
    </source>
</reference>
<feature type="coiled-coil region" evidence="1">
    <location>
        <begin position="47"/>
        <end position="78"/>
    </location>
</feature>
<dbReference type="EMBL" id="CAADFA010000211">
    <property type="protein sequence ID" value="VFJ57875.1"/>
    <property type="molecule type" value="Genomic_DNA"/>
</dbReference>
<keyword evidence="1" id="KW-0175">Coiled coil</keyword>
<dbReference type="EMBL" id="CAADEZ010000243">
    <property type="protein sequence ID" value="VFJ59684.1"/>
    <property type="molecule type" value="Genomic_DNA"/>
</dbReference>
<evidence type="ECO:0000256" key="1">
    <source>
        <dbReference type="SAM" id="Coils"/>
    </source>
</evidence>
<evidence type="ECO:0000313" key="2">
    <source>
        <dbReference type="EMBL" id="VFJ57875.1"/>
    </source>
</evidence>
<dbReference type="AlphaFoldDB" id="A0A450SZJ4"/>
<dbReference type="EMBL" id="CAADFL010000144">
    <property type="protein sequence ID" value="VFK10555.1"/>
    <property type="molecule type" value="Genomic_DNA"/>
</dbReference>
<protein>
    <submittedName>
        <fullName evidence="3">Uncharacterized protein</fullName>
    </submittedName>
</protein>
<organism evidence="3">
    <name type="scientific">Candidatus Kentrum sp. FM</name>
    <dbReference type="NCBI Taxonomy" id="2126340"/>
    <lineage>
        <taxon>Bacteria</taxon>
        <taxon>Pseudomonadati</taxon>
        <taxon>Pseudomonadota</taxon>
        <taxon>Gammaproteobacteria</taxon>
        <taxon>Candidatus Kentrum</taxon>
    </lineage>
</organism>
<accession>A0A450SZJ4</accession>
<proteinExistence type="predicted"/>
<sequence>MRISPLCLALMLSSPIGVEQTKKHNNGGIMPKMAHPAVRQFVVPLLHDALQNDLEKLIQKSHDAAKEARRLLDQAKRMVERAILGE</sequence>
<evidence type="ECO:0000313" key="4">
    <source>
        <dbReference type="EMBL" id="VFK10555.1"/>
    </source>
</evidence>
<name>A0A450SZJ4_9GAMM</name>
<gene>
    <name evidence="3" type="ORF">BECKFM1743A_GA0114220_102433</name>
    <name evidence="4" type="ORF">BECKFM1743B_GA0114221_101444</name>
    <name evidence="2" type="ORF">BECKFM1743C_GA0114222_102113</name>
</gene>
<evidence type="ECO:0000313" key="3">
    <source>
        <dbReference type="EMBL" id="VFJ59684.1"/>
    </source>
</evidence>